<protein>
    <submittedName>
        <fullName evidence="4">Response regulator</fullName>
    </submittedName>
</protein>
<dbReference type="InterPro" id="IPR001789">
    <property type="entry name" value="Sig_transdc_resp-reg_receiver"/>
</dbReference>
<evidence type="ECO:0000259" key="3">
    <source>
        <dbReference type="PROSITE" id="PS50110"/>
    </source>
</evidence>
<feature type="modified residue" description="4-aspartylphosphate" evidence="2">
    <location>
        <position position="60"/>
    </location>
</feature>
<dbReference type="Proteomes" id="UP000632828">
    <property type="component" value="Unassembled WGS sequence"/>
</dbReference>
<evidence type="ECO:0000313" key="4">
    <source>
        <dbReference type="EMBL" id="MBD1400262.1"/>
    </source>
</evidence>
<evidence type="ECO:0000256" key="1">
    <source>
        <dbReference type="ARBA" id="ARBA00022553"/>
    </source>
</evidence>
<dbReference type="SUPFAM" id="SSF52172">
    <property type="entry name" value="CheY-like"/>
    <property type="match status" value="1"/>
</dbReference>
<dbReference type="InterPro" id="IPR011006">
    <property type="entry name" value="CheY-like_superfamily"/>
</dbReference>
<dbReference type="GO" id="GO:0000160">
    <property type="term" value="P:phosphorelay signal transduction system"/>
    <property type="evidence" value="ECO:0007669"/>
    <property type="project" value="InterPro"/>
</dbReference>
<organism evidence="4 5">
    <name type="scientific">Pelovirga terrestris</name>
    <dbReference type="NCBI Taxonomy" id="2771352"/>
    <lineage>
        <taxon>Bacteria</taxon>
        <taxon>Pseudomonadati</taxon>
        <taxon>Thermodesulfobacteriota</taxon>
        <taxon>Desulfuromonadia</taxon>
        <taxon>Geobacterales</taxon>
        <taxon>Geobacteraceae</taxon>
        <taxon>Pelovirga</taxon>
    </lineage>
</organism>
<comment type="caution">
    <text evidence="4">The sequence shown here is derived from an EMBL/GenBank/DDBJ whole genome shotgun (WGS) entry which is preliminary data.</text>
</comment>
<dbReference type="InterPro" id="IPR050595">
    <property type="entry name" value="Bact_response_regulator"/>
</dbReference>
<dbReference type="AlphaFoldDB" id="A0A8J6UKY8"/>
<dbReference type="SMART" id="SM00448">
    <property type="entry name" value="REC"/>
    <property type="match status" value="1"/>
</dbReference>
<feature type="domain" description="Response regulatory" evidence="3">
    <location>
        <begin position="9"/>
        <end position="125"/>
    </location>
</feature>
<dbReference type="Gene3D" id="3.40.50.2300">
    <property type="match status" value="1"/>
</dbReference>
<dbReference type="PANTHER" id="PTHR44591:SF3">
    <property type="entry name" value="RESPONSE REGULATORY DOMAIN-CONTAINING PROTEIN"/>
    <property type="match status" value="1"/>
</dbReference>
<dbReference type="RefSeq" id="WP_191154531.1">
    <property type="nucleotide sequence ID" value="NZ_JACWUN010000005.1"/>
</dbReference>
<keyword evidence="1 2" id="KW-0597">Phosphoprotein</keyword>
<evidence type="ECO:0000256" key="2">
    <source>
        <dbReference type="PROSITE-ProRule" id="PRU00169"/>
    </source>
</evidence>
<accession>A0A8J6UKY8</accession>
<sequence>MSIPLPSIKVLFVDDEPALQALGEDLLVEEGYEVVCAAGAREALDLFAQHGQQVDLVVTDESMPGMTGIELAQQLFKLAPQLPIILCSGYLLTMAEEGIAATNIKAVLAKTDIFFKLPATIASLLAQDR</sequence>
<proteinExistence type="predicted"/>
<dbReference type="Pfam" id="PF00072">
    <property type="entry name" value="Response_reg"/>
    <property type="match status" value="1"/>
</dbReference>
<dbReference type="PANTHER" id="PTHR44591">
    <property type="entry name" value="STRESS RESPONSE REGULATOR PROTEIN 1"/>
    <property type="match status" value="1"/>
</dbReference>
<dbReference type="EMBL" id="JACWUN010000005">
    <property type="protein sequence ID" value="MBD1400262.1"/>
    <property type="molecule type" value="Genomic_DNA"/>
</dbReference>
<keyword evidence="5" id="KW-1185">Reference proteome</keyword>
<reference evidence="4" key="1">
    <citation type="submission" date="2020-09" db="EMBL/GenBank/DDBJ databases">
        <title>Pelobacter alkaliphilus sp. nov., a novel anaerobic arsenate-reducing bacterium from terrestrial mud volcano.</title>
        <authorList>
            <person name="Khomyakova M.A."/>
            <person name="Merkel A.Y."/>
            <person name="Slobodkin A.I."/>
        </authorList>
    </citation>
    <scope>NUCLEOTIDE SEQUENCE</scope>
    <source>
        <strain evidence="4">M08fum</strain>
    </source>
</reference>
<dbReference type="PROSITE" id="PS50110">
    <property type="entry name" value="RESPONSE_REGULATORY"/>
    <property type="match status" value="1"/>
</dbReference>
<name>A0A8J6UKY8_9BACT</name>
<evidence type="ECO:0000313" key="5">
    <source>
        <dbReference type="Proteomes" id="UP000632828"/>
    </source>
</evidence>
<gene>
    <name evidence="4" type="ORF">ICT70_06230</name>
</gene>